<dbReference type="RefSeq" id="WP_233725757.1">
    <property type="nucleotide sequence ID" value="NZ_JAJVCN010000001.1"/>
</dbReference>
<dbReference type="EMBL" id="JAJVCN010000001">
    <property type="protein sequence ID" value="MCE7004226.1"/>
    <property type="molecule type" value="Genomic_DNA"/>
</dbReference>
<accession>A0ABS8ZC21</accession>
<feature type="signal peptide" evidence="1">
    <location>
        <begin position="1"/>
        <end position="23"/>
    </location>
</feature>
<keyword evidence="4" id="KW-1185">Reference proteome</keyword>
<name>A0ABS8ZC21_9PSEU</name>
<evidence type="ECO:0000256" key="1">
    <source>
        <dbReference type="SAM" id="SignalP"/>
    </source>
</evidence>
<gene>
    <name evidence="3" type="ORF">LWC34_15480</name>
</gene>
<proteinExistence type="predicted"/>
<reference evidence="3 4" key="1">
    <citation type="submission" date="2021-12" db="EMBL/GenBank/DDBJ databases">
        <title>Genome sequence of Kibdelosporangium philippinense ATCC 49844.</title>
        <authorList>
            <person name="Fedorov E.A."/>
            <person name="Omeragic M."/>
            <person name="Shalygina K.F."/>
            <person name="Maclea K.S."/>
        </authorList>
    </citation>
    <scope>NUCLEOTIDE SEQUENCE [LARGE SCALE GENOMIC DNA]</scope>
    <source>
        <strain evidence="3 4">ATCC 49844</strain>
    </source>
</reference>
<dbReference type="InterPro" id="IPR012338">
    <property type="entry name" value="Beta-lactam/transpept-like"/>
</dbReference>
<evidence type="ECO:0000313" key="3">
    <source>
        <dbReference type="EMBL" id="MCE7004226.1"/>
    </source>
</evidence>
<feature type="chain" id="PRO_5045169012" evidence="1">
    <location>
        <begin position="24"/>
        <end position="355"/>
    </location>
</feature>
<feature type="domain" description="Beta-lactamase-related" evidence="2">
    <location>
        <begin position="30"/>
        <end position="331"/>
    </location>
</feature>
<dbReference type="Pfam" id="PF00144">
    <property type="entry name" value="Beta-lactamase"/>
    <property type="match status" value="1"/>
</dbReference>
<sequence>MKRALVGAVMAVALLVPASFAVAAPGRNPVQPIVDSGYAPGALAAIQRDGTLRSYVAGRNVPVNGHIRIGSNAKAFVSVVILQLVAEGKVSLDGPAQRYVPAVKDKRITVRQLLQHTSGLPEYTESIGLDRIGEVRNRYLRPHDLLDIALAQPAQFEPGAKFQYTNTNYIVAGLLVQQVTGRPVEEQITSRVIDRLGLRDTYWPAEGELGLRGKHPRGYHLTDERDPKSPVIDITEMDPSWAWAAGQMVSTPADLATFYRKLPTLLPPAQLAEMRETVDAGQPGVHYGLGLVSQELSCGGVAWGHGGGIHGYMTIAAATDTGRAAAMAQTALPGTFGDPVAGVKAAKDVIDKALC</sequence>
<organism evidence="3 4">
    <name type="scientific">Kibdelosporangium philippinense</name>
    <dbReference type="NCBI Taxonomy" id="211113"/>
    <lineage>
        <taxon>Bacteria</taxon>
        <taxon>Bacillati</taxon>
        <taxon>Actinomycetota</taxon>
        <taxon>Actinomycetes</taxon>
        <taxon>Pseudonocardiales</taxon>
        <taxon>Pseudonocardiaceae</taxon>
        <taxon>Kibdelosporangium</taxon>
    </lineage>
</organism>
<evidence type="ECO:0000259" key="2">
    <source>
        <dbReference type="Pfam" id="PF00144"/>
    </source>
</evidence>
<dbReference type="InterPro" id="IPR050491">
    <property type="entry name" value="AmpC-like"/>
</dbReference>
<protein>
    <submittedName>
        <fullName evidence="3">Beta-lactamase family protein</fullName>
    </submittedName>
</protein>
<comment type="caution">
    <text evidence="3">The sequence shown here is derived from an EMBL/GenBank/DDBJ whole genome shotgun (WGS) entry which is preliminary data.</text>
</comment>
<dbReference type="Proteomes" id="UP001521150">
    <property type="component" value="Unassembled WGS sequence"/>
</dbReference>
<dbReference type="PANTHER" id="PTHR46825:SF7">
    <property type="entry name" value="D-ALANYL-D-ALANINE CARBOXYPEPTIDASE"/>
    <property type="match status" value="1"/>
</dbReference>
<dbReference type="InterPro" id="IPR001466">
    <property type="entry name" value="Beta-lactam-related"/>
</dbReference>
<dbReference type="SUPFAM" id="SSF56601">
    <property type="entry name" value="beta-lactamase/transpeptidase-like"/>
    <property type="match status" value="1"/>
</dbReference>
<dbReference type="Gene3D" id="3.40.710.10">
    <property type="entry name" value="DD-peptidase/beta-lactamase superfamily"/>
    <property type="match status" value="1"/>
</dbReference>
<evidence type="ECO:0000313" key="4">
    <source>
        <dbReference type="Proteomes" id="UP001521150"/>
    </source>
</evidence>
<keyword evidence="1" id="KW-0732">Signal</keyword>
<dbReference type="PANTHER" id="PTHR46825">
    <property type="entry name" value="D-ALANYL-D-ALANINE-CARBOXYPEPTIDASE/ENDOPEPTIDASE AMPH"/>
    <property type="match status" value="1"/>
</dbReference>